<protein>
    <submittedName>
        <fullName evidence="2">Uncharacterized protein</fullName>
    </submittedName>
</protein>
<evidence type="ECO:0000313" key="1">
    <source>
        <dbReference type="Proteomes" id="UP000887579"/>
    </source>
</evidence>
<accession>A0AC34FN99</accession>
<reference evidence="2" key="1">
    <citation type="submission" date="2022-11" db="UniProtKB">
        <authorList>
            <consortium name="WormBaseParasite"/>
        </authorList>
    </citation>
    <scope>IDENTIFICATION</scope>
</reference>
<organism evidence="1 2">
    <name type="scientific">Panagrolaimus sp. ES5</name>
    <dbReference type="NCBI Taxonomy" id="591445"/>
    <lineage>
        <taxon>Eukaryota</taxon>
        <taxon>Metazoa</taxon>
        <taxon>Ecdysozoa</taxon>
        <taxon>Nematoda</taxon>
        <taxon>Chromadorea</taxon>
        <taxon>Rhabditida</taxon>
        <taxon>Tylenchina</taxon>
        <taxon>Panagrolaimomorpha</taxon>
        <taxon>Panagrolaimoidea</taxon>
        <taxon>Panagrolaimidae</taxon>
        <taxon>Panagrolaimus</taxon>
    </lineage>
</organism>
<dbReference type="WBParaSite" id="ES5_v2.g18762.t1">
    <property type="protein sequence ID" value="ES5_v2.g18762.t1"/>
    <property type="gene ID" value="ES5_v2.g18762"/>
</dbReference>
<evidence type="ECO:0000313" key="2">
    <source>
        <dbReference type="WBParaSite" id="ES5_v2.g18762.t1"/>
    </source>
</evidence>
<dbReference type="Proteomes" id="UP000887579">
    <property type="component" value="Unplaced"/>
</dbReference>
<name>A0AC34FN99_9BILA</name>
<sequence>MQFKASQQLRNPNEEPPNENKRPRITAPQPDSPSKPLDILQKQKSDYRRKHRNHQSKTNPFEFPRQQEDQSNYSEVMQFKASQQLRNPNEVSPNENKRPRITAPQPDSPSKPLDILQKQKSDYRRKHRNHQSKTISRSMSDRREKRGGRDDERDRRDSRRRRDDDSSSSSNRRRGGEKDADRRRKDRSRSRSPLENIDQIEDRVNLADLITSGDRNKTQQEIELIMMRKRDEVEQWRQSKKRDKYNEEKEKKEDKGKKEDDDDELEQRALEDDFDMVMGDAEVTVEEDGEDEDEEIDPLDAYMATINEQVKPKSKPVSDAMIVVEEEVKPGRNLGEIIEREDVHENVEADDFDIEAAANSLMSKGRSLQKTDHEKVYYKTFRKDFYHEADAVKN</sequence>
<proteinExistence type="predicted"/>